<dbReference type="Proteomes" id="UP001230426">
    <property type="component" value="Unassembled WGS sequence"/>
</dbReference>
<feature type="compositionally biased region" description="Pro residues" evidence="4">
    <location>
        <begin position="280"/>
        <end position="296"/>
    </location>
</feature>
<organism evidence="6 7">
    <name type="scientific">Streptosporangium brasiliense</name>
    <dbReference type="NCBI Taxonomy" id="47480"/>
    <lineage>
        <taxon>Bacteria</taxon>
        <taxon>Bacillati</taxon>
        <taxon>Actinomycetota</taxon>
        <taxon>Actinomycetes</taxon>
        <taxon>Streptosporangiales</taxon>
        <taxon>Streptosporangiaceae</taxon>
        <taxon>Streptosporangium</taxon>
    </lineage>
</organism>
<dbReference type="Gene3D" id="2.40.50.100">
    <property type="match status" value="1"/>
</dbReference>
<dbReference type="SUPFAM" id="SSF111369">
    <property type="entry name" value="HlyD-like secretion proteins"/>
    <property type="match status" value="2"/>
</dbReference>
<keyword evidence="3" id="KW-0175">Coiled coil</keyword>
<feature type="transmembrane region" description="Helical" evidence="5">
    <location>
        <begin position="12"/>
        <end position="31"/>
    </location>
</feature>
<feature type="compositionally biased region" description="Gly residues" evidence="4">
    <location>
        <begin position="407"/>
        <end position="424"/>
    </location>
</feature>
<evidence type="ECO:0000256" key="2">
    <source>
        <dbReference type="ARBA" id="ARBA00009477"/>
    </source>
</evidence>
<name>A0ABT9R621_9ACTN</name>
<evidence type="ECO:0000256" key="3">
    <source>
        <dbReference type="ARBA" id="ARBA00023054"/>
    </source>
</evidence>
<evidence type="ECO:0000256" key="4">
    <source>
        <dbReference type="SAM" id="MobiDB-lite"/>
    </source>
</evidence>
<keyword evidence="5" id="KW-0812">Transmembrane</keyword>
<feature type="region of interest" description="Disordered" evidence="4">
    <location>
        <begin position="269"/>
        <end position="307"/>
    </location>
</feature>
<feature type="compositionally biased region" description="Low complexity" evidence="4">
    <location>
        <begin position="297"/>
        <end position="307"/>
    </location>
</feature>
<keyword evidence="7" id="KW-1185">Reference proteome</keyword>
<dbReference type="Gene3D" id="2.40.30.170">
    <property type="match status" value="1"/>
</dbReference>
<proteinExistence type="inferred from homology"/>
<dbReference type="PANTHER" id="PTHR32347">
    <property type="entry name" value="EFFLUX SYSTEM COMPONENT YKNX-RELATED"/>
    <property type="match status" value="1"/>
</dbReference>
<evidence type="ECO:0000313" key="6">
    <source>
        <dbReference type="EMBL" id="MDP9864691.1"/>
    </source>
</evidence>
<evidence type="ECO:0000256" key="5">
    <source>
        <dbReference type="SAM" id="Phobius"/>
    </source>
</evidence>
<feature type="compositionally biased region" description="Low complexity" evidence="4">
    <location>
        <begin position="123"/>
        <end position="168"/>
    </location>
</feature>
<comment type="similarity">
    <text evidence="2">Belongs to the membrane fusion protein (MFP) (TC 8.A.1) family.</text>
</comment>
<keyword evidence="5" id="KW-0472">Membrane</keyword>
<evidence type="ECO:0000313" key="7">
    <source>
        <dbReference type="Proteomes" id="UP001230426"/>
    </source>
</evidence>
<reference evidence="6 7" key="1">
    <citation type="submission" date="2023-07" db="EMBL/GenBank/DDBJ databases">
        <title>Sequencing the genomes of 1000 actinobacteria strains.</title>
        <authorList>
            <person name="Klenk H.-P."/>
        </authorList>
    </citation>
    <scope>NUCLEOTIDE SEQUENCE [LARGE SCALE GENOMIC DNA]</scope>
    <source>
        <strain evidence="6 7">DSM 44109</strain>
    </source>
</reference>
<keyword evidence="5" id="KW-1133">Transmembrane helix</keyword>
<feature type="compositionally biased region" description="Low complexity" evidence="4">
    <location>
        <begin position="376"/>
        <end position="389"/>
    </location>
</feature>
<dbReference type="RefSeq" id="WP_306862978.1">
    <property type="nucleotide sequence ID" value="NZ_JAUSRB010000002.1"/>
</dbReference>
<sequence>MRPTNLPKPLRTGGLALAALVLVGAGVIYTLDDGSAPAPRVELASARRGTVTAEVSAAGNTVEDSTRELAFGGSGTVTKVYVKAGDKVGRGEVLARIGSAPARERYAAAKAQLSAAREALDGAQDAATSQTSQTSQAQPQVQSQARTQGQQTQGQQTQQQAGQQGTSGDPARQAACVPTATPGASARPTAAPGPSGTAGRRGTPGPDGTAGPGGTGGPTGSPGPGRTSAPATAERPVAVAPAGGIAPAGYFLRPAGYFLGPARTPAPVSALSRARAETPAPTPTPEPTATPTPAPTPTEGSPEPAPTVTVTVTAAPTVTVTATATVTVTATPTVGRPPANTGPTGSGPTARPSEHPEPGPSARPTSTTTAEPGASPTPTVGRTPGPRDTACPRQSPTQGADRRSGEDGGTGRTDTGGTGTGTGGQRALSVDQAEAEVKRAEADLTDAREELAGVRIVAPADGTVLSVAGAVGDSVGTGAFVTLGDLDELQVEALFTESDIGELKLGQRASITLATREGDEHTGTVTRIAPTATTTDRLVRYGVAVAFDKAPKGLMVGQTATVTVTVAESEQALYLPAQAVRSKAGGGSVVTVQGGVERAVRTGVRSDRYIEITAGLRENERVVLPGGTVTGGFPDSSWPAGA</sequence>
<evidence type="ECO:0000256" key="1">
    <source>
        <dbReference type="ARBA" id="ARBA00004196"/>
    </source>
</evidence>
<dbReference type="Gene3D" id="2.40.420.20">
    <property type="match status" value="1"/>
</dbReference>
<dbReference type="NCBIfam" id="TIGR01730">
    <property type="entry name" value="RND_mfp"/>
    <property type="match status" value="1"/>
</dbReference>
<comment type="caution">
    <text evidence="6">The sequence shown here is derived from an EMBL/GenBank/DDBJ whole genome shotgun (WGS) entry which is preliminary data.</text>
</comment>
<dbReference type="InterPro" id="IPR006143">
    <property type="entry name" value="RND_pump_MFP"/>
</dbReference>
<feature type="compositionally biased region" description="Low complexity" evidence="4">
    <location>
        <begin position="178"/>
        <end position="207"/>
    </location>
</feature>
<feature type="region of interest" description="Disordered" evidence="4">
    <location>
        <begin position="329"/>
        <end position="432"/>
    </location>
</feature>
<gene>
    <name evidence="6" type="ORF">J2S55_003957</name>
</gene>
<dbReference type="EMBL" id="JAUSRB010000002">
    <property type="protein sequence ID" value="MDP9864691.1"/>
    <property type="molecule type" value="Genomic_DNA"/>
</dbReference>
<feature type="compositionally biased region" description="Gly residues" evidence="4">
    <location>
        <begin position="208"/>
        <end position="223"/>
    </location>
</feature>
<protein>
    <submittedName>
        <fullName evidence="6">Multidrug efflux pump subunit AcrA (Membrane-fusion protein)</fullName>
    </submittedName>
</protein>
<accession>A0ABT9R621</accession>
<feature type="region of interest" description="Disordered" evidence="4">
    <location>
        <begin position="120"/>
        <end position="231"/>
    </location>
</feature>
<dbReference type="InterPro" id="IPR050465">
    <property type="entry name" value="UPF0194_transport"/>
</dbReference>
<comment type="subcellular location">
    <subcellularLocation>
        <location evidence="1">Cell envelope</location>
    </subcellularLocation>
</comment>